<dbReference type="EMBL" id="BNBD01000008">
    <property type="protein sequence ID" value="GHF54593.1"/>
    <property type="molecule type" value="Genomic_DNA"/>
</dbReference>
<evidence type="ECO:0000256" key="2">
    <source>
        <dbReference type="ARBA" id="ARBA00022527"/>
    </source>
</evidence>
<dbReference type="InterPro" id="IPR008271">
    <property type="entry name" value="Ser/Thr_kinase_AS"/>
</dbReference>
<dbReference type="GO" id="GO:0004674">
    <property type="term" value="F:protein serine/threonine kinase activity"/>
    <property type="evidence" value="ECO:0007669"/>
    <property type="project" value="UniProtKB-KW"/>
</dbReference>
<dbReference type="RefSeq" id="WP_190130998.1">
    <property type="nucleotide sequence ID" value="NZ_BNBD01000008.1"/>
</dbReference>
<dbReference type="PANTHER" id="PTHR43289">
    <property type="entry name" value="MITOGEN-ACTIVATED PROTEIN KINASE KINASE KINASE 20-RELATED"/>
    <property type="match status" value="1"/>
</dbReference>
<evidence type="ECO:0000313" key="9">
    <source>
        <dbReference type="EMBL" id="GHF54593.1"/>
    </source>
</evidence>
<evidence type="ECO:0000256" key="5">
    <source>
        <dbReference type="ARBA" id="ARBA00022777"/>
    </source>
</evidence>
<dbReference type="SUPFAM" id="SSF56112">
    <property type="entry name" value="Protein kinase-like (PK-like)"/>
    <property type="match status" value="1"/>
</dbReference>
<keyword evidence="6" id="KW-0067">ATP-binding</keyword>
<dbReference type="Gene3D" id="1.10.510.10">
    <property type="entry name" value="Transferase(Phosphotransferase) domain 1"/>
    <property type="match status" value="1"/>
</dbReference>
<evidence type="ECO:0000256" key="4">
    <source>
        <dbReference type="ARBA" id="ARBA00022741"/>
    </source>
</evidence>
<dbReference type="GO" id="GO:0005524">
    <property type="term" value="F:ATP binding"/>
    <property type="evidence" value="ECO:0007669"/>
    <property type="project" value="UniProtKB-KW"/>
</dbReference>
<protein>
    <recommendedName>
        <fullName evidence="1">non-specific serine/threonine protein kinase</fullName>
        <ecNumber evidence="1">2.7.11.1</ecNumber>
    </recommendedName>
</protein>
<dbReference type="AlphaFoldDB" id="A0A919EE39"/>
<evidence type="ECO:0000259" key="8">
    <source>
        <dbReference type="PROSITE" id="PS50011"/>
    </source>
</evidence>
<evidence type="ECO:0000256" key="1">
    <source>
        <dbReference type="ARBA" id="ARBA00012513"/>
    </source>
</evidence>
<feature type="region of interest" description="Disordered" evidence="7">
    <location>
        <begin position="210"/>
        <end position="248"/>
    </location>
</feature>
<dbReference type="EC" id="2.7.11.1" evidence="1"/>
<gene>
    <name evidence="9" type="ORF">GCM10010218_39810</name>
</gene>
<reference evidence="9" key="2">
    <citation type="submission" date="2020-09" db="EMBL/GenBank/DDBJ databases">
        <authorList>
            <person name="Sun Q."/>
            <person name="Ohkuma M."/>
        </authorList>
    </citation>
    <scope>NUCLEOTIDE SEQUENCE</scope>
    <source>
        <strain evidence="9">JCM 4059</strain>
    </source>
</reference>
<dbReference type="PROSITE" id="PS50011">
    <property type="entry name" value="PROTEIN_KINASE_DOM"/>
    <property type="match status" value="1"/>
</dbReference>
<keyword evidence="2" id="KW-0723">Serine/threonine-protein kinase</keyword>
<organism evidence="9 10">
    <name type="scientific">Streptomyces mashuensis</name>
    <dbReference type="NCBI Taxonomy" id="33904"/>
    <lineage>
        <taxon>Bacteria</taxon>
        <taxon>Bacillati</taxon>
        <taxon>Actinomycetota</taxon>
        <taxon>Actinomycetes</taxon>
        <taxon>Kitasatosporales</taxon>
        <taxon>Streptomycetaceae</taxon>
        <taxon>Streptomyces</taxon>
    </lineage>
</organism>
<evidence type="ECO:0000256" key="3">
    <source>
        <dbReference type="ARBA" id="ARBA00022679"/>
    </source>
</evidence>
<dbReference type="PANTHER" id="PTHR43289:SF6">
    <property type="entry name" value="SERINE_THREONINE-PROTEIN KINASE NEKL-3"/>
    <property type="match status" value="1"/>
</dbReference>
<dbReference type="Pfam" id="PF00069">
    <property type="entry name" value="Pkinase"/>
    <property type="match status" value="1"/>
</dbReference>
<keyword evidence="4" id="KW-0547">Nucleotide-binding</keyword>
<comment type="caution">
    <text evidence="9">The sequence shown here is derived from an EMBL/GenBank/DDBJ whole genome shotgun (WGS) entry which is preliminary data.</text>
</comment>
<dbReference type="Proteomes" id="UP000638313">
    <property type="component" value="Unassembled WGS sequence"/>
</dbReference>
<name>A0A919EE39_9ACTN</name>
<dbReference type="InterPro" id="IPR011009">
    <property type="entry name" value="Kinase-like_dom_sf"/>
</dbReference>
<dbReference type="InterPro" id="IPR000719">
    <property type="entry name" value="Prot_kinase_dom"/>
</dbReference>
<evidence type="ECO:0000313" key="10">
    <source>
        <dbReference type="Proteomes" id="UP000638313"/>
    </source>
</evidence>
<feature type="domain" description="Protein kinase" evidence="8">
    <location>
        <begin position="18"/>
        <end position="289"/>
    </location>
</feature>
<dbReference type="PROSITE" id="PS00108">
    <property type="entry name" value="PROTEIN_KINASE_ST"/>
    <property type="match status" value="1"/>
</dbReference>
<evidence type="ECO:0000256" key="6">
    <source>
        <dbReference type="ARBA" id="ARBA00022840"/>
    </source>
</evidence>
<sequence length="303" mass="33188">MTPVRPPLPAGTYIAPRYQVIAHLYRTGWLDVYDVWSEERDCRCVVKVLRPDLGEDGEHRERLVREGRWLREFTHPHLVRAYETVAEPEPYVVLETLTGETLARLLERRHRRLDADDLALLGVHLCSAAHYLHGRGLLHLDVKPGNVVIDCRRAKLFDLSIARPPGPGEPGVGTREYLSPEQARGGPLTVAADVWGIGVTLYEAATGDVPFDTGRAGTDDGPEGGETRGGETTGDPADDYPQLTEAAPPVTRRRRLPARLAEAIDACLRPDPAARPTVAALAETLDVLLPLGRRAAVPPGTEP</sequence>
<evidence type="ECO:0000256" key="7">
    <source>
        <dbReference type="SAM" id="MobiDB-lite"/>
    </source>
</evidence>
<dbReference type="SMART" id="SM00220">
    <property type="entry name" value="S_TKc"/>
    <property type="match status" value="1"/>
</dbReference>
<keyword evidence="5" id="KW-0418">Kinase</keyword>
<keyword evidence="10" id="KW-1185">Reference proteome</keyword>
<proteinExistence type="predicted"/>
<reference evidence="9" key="1">
    <citation type="journal article" date="2014" name="Int. J. Syst. Evol. Microbiol.">
        <title>Complete genome sequence of Corynebacterium casei LMG S-19264T (=DSM 44701T), isolated from a smear-ripened cheese.</title>
        <authorList>
            <consortium name="US DOE Joint Genome Institute (JGI-PGF)"/>
            <person name="Walter F."/>
            <person name="Albersmeier A."/>
            <person name="Kalinowski J."/>
            <person name="Ruckert C."/>
        </authorList>
    </citation>
    <scope>NUCLEOTIDE SEQUENCE</scope>
    <source>
        <strain evidence="9">JCM 4059</strain>
    </source>
</reference>
<accession>A0A919EE39</accession>
<dbReference type="CDD" id="cd14014">
    <property type="entry name" value="STKc_PknB_like"/>
    <property type="match status" value="1"/>
</dbReference>
<keyword evidence="3" id="KW-0808">Transferase</keyword>
<dbReference type="Gene3D" id="3.30.200.20">
    <property type="entry name" value="Phosphorylase Kinase, domain 1"/>
    <property type="match status" value="1"/>
</dbReference>